<dbReference type="Proteomes" id="UP000663882">
    <property type="component" value="Unassembled WGS sequence"/>
</dbReference>
<sequence>MDKYVRNTYNNYDDEDDHQQNNNTHLDLEDEDHYIIESVYNDLNTQELETNSQGTKQKYAKLVVDDSMSQQRVSSRIISSKKIREI</sequence>
<evidence type="ECO:0000256" key="1">
    <source>
        <dbReference type="SAM" id="MobiDB-lite"/>
    </source>
</evidence>
<proteinExistence type="predicted"/>
<dbReference type="AlphaFoldDB" id="A0A814C511"/>
<accession>A0A814C511</accession>
<name>A0A814C511_9BILA</name>
<gene>
    <name evidence="2" type="ORF">RFH988_LOCUS10771</name>
</gene>
<organism evidence="2">
    <name type="scientific">Rotaria sordida</name>
    <dbReference type="NCBI Taxonomy" id="392033"/>
    <lineage>
        <taxon>Eukaryota</taxon>
        <taxon>Metazoa</taxon>
        <taxon>Spiralia</taxon>
        <taxon>Gnathifera</taxon>
        <taxon>Rotifera</taxon>
        <taxon>Eurotatoria</taxon>
        <taxon>Bdelloidea</taxon>
        <taxon>Philodinida</taxon>
        <taxon>Philodinidae</taxon>
        <taxon>Rotaria</taxon>
    </lineage>
</organism>
<evidence type="ECO:0000313" key="2">
    <source>
        <dbReference type="EMBL" id="CAF0935382.1"/>
    </source>
</evidence>
<feature type="region of interest" description="Disordered" evidence="1">
    <location>
        <begin position="1"/>
        <end position="24"/>
    </location>
</feature>
<comment type="caution">
    <text evidence="2">The sequence shown here is derived from an EMBL/GenBank/DDBJ whole genome shotgun (WGS) entry which is preliminary data.</text>
</comment>
<protein>
    <submittedName>
        <fullName evidence="2">Uncharacterized protein</fullName>
    </submittedName>
</protein>
<dbReference type="EMBL" id="CAJNOO010000410">
    <property type="protein sequence ID" value="CAF0935382.1"/>
    <property type="molecule type" value="Genomic_DNA"/>
</dbReference>
<reference evidence="2" key="1">
    <citation type="submission" date="2021-02" db="EMBL/GenBank/DDBJ databases">
        <authorList>
            <person name="Nowell W R."/>
        </authorList>
    </citation>
    <scope>NUCLEOTIDE SEQUENCE</scope>
</reference>